<dbReference type="EMBL" id="JAEVFJ010000055">
    <property type="protein sequence ID" value="KAH8079824.1"/>
    <property type="molecule type" value="Genomic_DNA"/>
</dbReference>
<dbReference type="CDD" id="cd16104">
    <property type="entry name" value="Ubl_USP14_like"/>
    <property type="match status" value="1"/>
</dbReference>
<dbReference type="InterPro" id="IPR044635">
    <property type="entry name" value="UBP14-like"/>
</dbReference>
<dbReference type="InterPro" id="IPR001394">
    <property type="entry name" value="Peptidase_C19_UCH"/>
</dbReference>
<feature type="domain" description="Ubiquitin-like" evidence="8">
    <location>
        <begin position="4"/>
        <end position="72"/>
    </location>
</feature>
<dbReference type="CDD" id="cd02657">
    <property type="entry name" value="Peptidase_C19A"/>
    <property type="match status" value="1"/>
</dbReference>
<dbReference type="EC" id="3.4.19.12" evidence="6"/>
<comment type="catalytic activity">
    <reaction evidence="1 6">
        <text>Thiol-dependent hydrolysis of ester, thioester, amide, peptide and isopeptide bonds formed by the C-terminal Gly of ubiquitin (a 76-residue protein attached to proteins as an intracellular targeting signal).</text>
        <dbReference type="EC" id="3.4.19.12"/>
    </reaction>
</comment>
<dbReference type="InterPro" id="IPR000626">
    <property type="entry name" value="Ubiquitin-like_dom"/>
</dbReference>
<name>A0A8K0UEX4_9AGAR</name>
<keyword evidence="11" id="KW-1185">Reference proteome</keyword>
<keyword evidence="2 6" id="KW-0645">Protease</keyword>
<comment type="caution">
    <text evidence="10">The sequence shown here is derived from an EMBL/GenBank/DDBJ whole genome shotgun (WGS) entry which is preliminary data.</text>
</comment>
<comment type="similarity">
    <text evidence="6">Belongs to the peptidase C19 family.</text>
</comment>
<protein>
    <recommendedName>
        <fullName evidence="6">Ubiquitin carboxyl-terminal hydrolase</fullName>
        <ecNumber evidence="6">3.4.19.12</ecNumber>
    </recommendedName>
</protein>
<dbReference type="PROSITE" id="PS00972">
    <property type="entry name" value="USP_1"/>
    <property type="match status" value="1"/>
</dbReference>
<dbReference type="PROSITE" id="PS50235">
    <property type="entry name" value="USP_3"/>
    <property type="match status" value="1"/>
</dbReference>
<dbReference type="Gene3D" id="3.10.20.90">
    <property type="entry name" value="Phosphatidylinositol 3-kinase Catalytic Subunit, Chain A, domain 1"/>
    <property type="match status" value="1"/>
</dbReference>
<evidence type="ECO:0000256" key="6">
    <source>
        <dbReference type="RuleBase" id="RU366025"/>
    </source>
</evidence>
<dbReference type="GO" id="GO:0004843">
    <property type="term" value="F:cysteine-type deubiquitinase activity"/>
    <property type="evidence" value="ECO:0007669"/>
    <property type="project" value="UniProtKB-UniRule"/>
</dbReference>
<dbReference type="SUPFAM" id="SSF54001">
    <property type="entry name" value="Cysteine proteinases"/>
    <property type="match status" value="1"/>
</dbReference>
<dbReference type="PROSITE" id="PS50053">
    <property type="entry name" value="UBIQUITIN_2"/>
    <property type="match status" value="1"/>
</dbReference>
<dbReference type="GO" id="GO:0070628">
    <property type="term" value="F:proteasome binding"/>
    <property type="evidence" value="ECO:0007669"/>
    <property type="project" value="TreeGrafter"/>
</dbReference>
<evidence type="ECO:0000259" key="8">
    <source>
        <dbReference type="PROSITE" id="PS50053"/>
    </source>
</evidence>
<dbReference type="SUPFAM" id="SSF54236">
    <property type="entry name" value="Ubiquitin-like"/>
    <property type="match status" value="1"/>
</dbReference>
<dbReference type="InterPro" id="IPR029071">
    <property type="entry name" value="Ubiquitin-like_domsf"/>
</dbReference>
<feature type="compositionally biased region" description="Low complexity" evidence="7">
    <location>
        <begin position="394"/>
        <end position="406"/>
    </location>
</feature>
<evidence type="ECO:0000313" key="11">
    <source>
        <dbReference type="Proteomes" id="UP000813824"/>
    </source>
</evidence>
<evidence type="ECO:0000313" key="10">
    <source>
        <dbReference type="EMBL" id="KAH8079824.1"/>
    </source>
</evidence>
<evidence type="ECO:0000256" key="1">
    <source>
        <dbReference type="ARBA" id="ARBA00000707"/>
    </source>
</evidence>
<reference evidence="10" key="1">
    <citation type="journal article" date="2021" name="New Phytol.">
        <title>Evolutionary innovations through gain and loss of genes in the ectomycorrhizal Boletales.</title>
        <authorList>
            <person name="Wu G."/>
            <person name="Miyauchi S."/>
            <person name="Morin E."/>
            <person name="Kuo A."/>
            <person name="Drula E."/>
            <person name="Varga T."/>
            <person name="Kohler A."/>
            <person name="Feng B."/>
            <person name="Cao Y."/>
            <person name="Lipzen A."/>
            <person name="Daum C."/>
            <person name="Hundley H."/>
            <person name="Pangilinan J."/>
            <person name="Johnson J."/>
            <person name="Barry K."/>
            <person name="LaButti K."/>
            <person name="Ng V."/>
            <person name="Ahrendt S."/>
            <person name="Min B."/>
            <person name="Choi I.G."/>
            <person name="Park H."/>
            <person name="Plett J.M."/>
            <person name="Magnuson J."/>
            <person name="Spatafora J.W."/>
            <person name="Nagy L.G."/>
            <person name="Henrissat B."/>
            <person name="Grigoriev I.V."/>
            <person name="Yang Z.L."/>
            <person name="Xu J."/>
            <person name="Martin F.M."/>
        </authorList>
    </citation>
    <scope>NUCLEOTIDE SEQUENCE</scope>
    <source>
        <strain evidence="10">KKN 215</strain>
    </source>
</reference>
<evidence type="ECO:0000256" key="4">
    <source>
        <dbReference type="ARBA" id="ARBA00022801"/>
    </source>
</evidence>
<dbReference type="OrthoDB" id="333239at2759"/>
<proteinExistence type="inferred from homology"/>
<dbReference type="GO" id="GO:0061136">
    <property type="term" value="P:regulation of proteasomal protein catabolic process"/>
    <property type="evidence" value="ECO:0007669"/>
    <property type="project" value="TreeGrafter"/>
</dbReference>
<dbReference type="InterPro" id="IPR028889">
    <property type="entry name" value="USP"/>
</dbReference>
<accession>A0A8K0UEX4</accession>
<evidence type="ECO:0000256" key="7">
    <source>
        <dbReference type="SAM" id="MobiDB-lite"/>
    </source>
</evidence>
<dbReference type="PROSITE" id="PS00973">
    <property type="entry name" value="USP_2"/>
    <property type="match status" value="1"/>
</dbReference>
<organism evidence="10 11">
    <name type="scientific">Cristinia sonorae</name>
    <dbReference type="NCBI Taxonomy" id="1940300"/>
    <lineage>
        <taxon>Eukaryota</taxon>
        <taxon>Fungi</taxon>
        <taxon>Dikarya</taxon>
        <taxon>Basidiomycota</taxon>
        <taxon>Agaricomycotina</taxon>
        <taxon>Agaricomycetes</taxon>
        <taxon>Agaricomycetidae</taxon>
        <taxon>Agaricales</taxon>
        <taxon>Pleurotineae</taxon>
        <taxon>Stephanosporaceae</taxon>
        <taxon>Cristinia</taxon>
    </lineage>
</organism>
<dbReference type="GO" id="GO:0043161">
    <property type="term" value="P:proteasome-mediated ubiquitin-dependent protein catabolic process"/>
    <property type="evidence" value="ECO:0007669"/>
    <property type="project" value="InterPro"/>
</dbReference>
<evidence type="ECO:0000256" key="5">
    <source>
        <dbReference type="ARBA" id="ARBA00022807"/>
    </source>
</evidence>
<dbReference type="AlphaFoldDB" id="A0A8K0UEX4"/>
<keyword evidence="4 6" id="KW-0378">Hydrolase</keyword>
<dbReference type="PANTHER" id="PTHR43982:SF1">
    <property type="entry name" value="UBIQUITIN CARBOXYL-TERMINAL HYDROLASE 14"/>
    <property type="match status" value="1"/>
</dbReference>
<feature type="region of interest" description="Disordered" evidence="7">
    <location>
        <begin position="359"/>
        <end position="423"/>
    </location>
</feature>
<sequence length="538" mass="59141">MAPLNVHIKHAGKTHDVVLDTDRPPVVFKDAVYQLTGVPPERMKVMIKGGVLKDDTDWRKVAPKEGQTFMVIGAAGELPKPPEKPIVFLEDMDDSELAQALAYPVGLTNLGNTCYMNSTVQALRAIPELQTALAASAPVGLPTQLRNLYRNMSSTVDEVRPAEFLVALRQAFPQFAEVNRSGNKMMGGYAQQDAEECWVQLLGAMREVPGLPGPSGSGSTKKFLDQYLTGEMRRELKCDEAPEEPPSVTVEKVLKIECNITVNTNYMQSGIMDALDGKIEKNSPSLGREAVYSSKSRLSRLPSYLTVHMVRFAWRRDIGKKAKIMRKVKFPTEFDALDLVTDDLKEKLVPVSRRLKELEKERGERRKVRKRTKIAAEGPSAGKGKAKDGDVEMADAAAPAEAGSSAEGEKKEPVAGAELEEENVYREKELKELEALVHPDLKADVGCSVSGLYELVAIVTHKGAAADAGHYMGFVKRSVFHPVSRSPKEPGLPDDDEDWYKFDDDKVSIFPKEKLATLDGGGEDSAAYVLLYKAKPLA</sequence>
<dbReference type="Gene3D" id="3.90.70.10">
    <property type="entry name" value="Cysteine proteinases"/>
    <property type="match status" value="1"/>
</dbReference>
<keyword evidence="5 6" id="KW-0788">Thiol protease</keyword>
<dbReference type="InterPro" id="IPR038765">
    <property type="entry name" value="Papain-like_cys_pep_sf"/>
</dbReference>
<dbReference type="Pfam" id="PF00443">
    <property type="entry name" value="UCH"/>
    <property type="match status" value="1"/>
</dbReference>
<dbReference type="SMART" id="SM00213">
    <property type="entry name" value="UBQ"/>
    <property type="match status" value="1"/>
</dbReference>
<evidence type="ECO:0000256" key="3">
    <source>
        <dbReference type="ARBA" id="ARBA00022786"/>
    </source>
</evidence>
<dbReference type="PANTHER" id="PTHR43982">
    <property type="entry name" value="UBIQUITIN CARBOXYL-TERMINAL HYDROLASE"/>
    <property type="match status" value="1"/>
</dbReference>
<dbReference type="Proteomes" id="UP000813824">
    <property type="component" value="Unassembled WGS sequence"/>
</dbReference>
<evidence type="ECO:0000259" key="9">
    <source>
        <dbReference type="PROSITE" id="PS50235"/>
    </source>
</evidence>
<feature type="domain" description="USP" evidence="9">
    <location>
        <begin position="105"/>
        <end position="535"/>
    </location>
</feature>
<evidence type="ECO:0000256" key="2">
    <source>
        <dbReference type="ARBA" id="ARBA00022670"/>
    </source>
</evidence>
<dbReference type="InterPro" id="IPR018200">
    <property type="entry name" value="USP_CS"/>
</dbReference>
<gene>
    <name evidence="10" type="ORF">BXZ70DRAFT_1073816</name>
</gene>
<dbReference type="GO" id="GO:0016579">
    <property type="term" value="P:protein deubiquitination"/>
    <property type="evidence" value="ECO:0007669"/>
    <property type="project" value="InterPro"/>
</dbReference>
<keyword evidence="3 6" id="KW-0833">Ubl conjugation pathway</keyword>